<reference evidence="2" key="2">
    <citation type="submission" date="2013-12" db="EMBL/GenBank/DDBJ databases">
        <authorList>
            <person name="Yu Y."/>
            <person name="Lee S."/>
            <person name="de Baynast K."/>
            <person name="Wissotski M."/>
            <person name="Liu L."/>
            <person name="Talag J."/>
            <person name="Goicoechea J."/>
            <person name="Angelova A."/>
            <person name="Jetty R."/>
            <person name="Kudrna D."/>
            <person name="Golser W."/>
            <person name="Rivera L."/>
            <person name="Zhang J."/>
            <person name="Wing R."/>
        </authorList>
    </citation>
    <scope>NUCLEOTIDE SEQUENCE</scope>
</reference>
<keyword evidence="2" id="KW-1185">Reference proteome</keyword>
<dbReference type="Proteomes" id="UP000032180">
    <property type="component" value="Chromosome 10"/>
</dbReference>
<dbReference type="Gramene" id="LPERR10G04980.1">
    <property type="protein sequence ID" value="LPERR10G04980.1"/>
    <property type="gene ID" value="LPERR10G04980"/>
</dbReference>
<sequence length="67" mass="7822">MDNAEKTIAYTDQDVQIRLFKVTTREFLSSSILKNPLLLKDANPQEIVEESHWVRSLQSFKHRSFGN</sequence>
<dbReference type="AlphaFoldDB" id="A0A0D9XIX2"/>
<organism evidence="1 2">
    <name type="scientific">Leersia perrieri</name>
    <dbReference type="NCBI Taxonomy" id="77586"/>
    <lineage>
        <taxon>Eukaryota</taxon>
        <taxon>Viridiplantae</taxon>
        <taxon>Streptophyta</taxon>
        <taxon>Embryophyta</taxon>
        <taxon>Tracheophyta</taxon>
        <taxon>Spermatophyta</taxon>
        <taxon>Magnoliopsida</taxon>
        <taxon>Liliopsida</taxon>
        <taxon>Poales</taxon>
        <taxon>Poaceae</taxon>
        <taxon>BOP clade</taxon>
        <taxon>Oryzoideae</taxon>
        <taxon>Oryzeae</taxon>
        <taxon>Oryzinae</taxon>
        <taxon>Leersia</taxon>
    </lineage>
</organism>
<dbReference type="HOGENOM" id="CLU_2816062_0_0_1"/>
<dbReference type="STRING" id="77586.A0A0D9XIX2"/>
<evidence type="ECO:0000313" key="2">
    <source>
        <dbReference type="Proteomes" id="UP000032180"/>
    </source>
</evidence>
<name>A0A0D9XIX2_9ORYZ</name>
<accession>A0A0D9XIX2</accession>
<reference evidence="1" key="3">
    <citation type="submission" date="2015-04" db="UniProtKB">
        <authorList>
            <consortium name="EnsemblPlants"/>
        </authorList>
    </citation>
    <scope>IDENTIFICATION</scope>
</reference>
<reference evidence="1 2" key="1">
    <citation type="submission" date="2012-08" db="EMBL/GenBank/DDBJ databases">
        <title>Oryza genome evolution.</title>
        <authorList>
            <person name="Wing R.A."/>
        </authorList>
    </citation>
    <scope>NUCLEOTIDE SEQUENCE</scope>
</reference>
<dbReference type="EnsemblPlants" id="LPERR10G04980.1">
    <property type="protein sequence ID" value="LPERR10G04980.1"/>
    <property type="gene ID" value="LPERR10G04980"/>
</dbReference>
<protein>
    <submittedName>
        <fullName evidence="1">Uncharacterized protein</fullName>
    </submittedName>
</protein>
<evidence type="ECO:0000313" key="1">
    <source>
        <dbReference type="EnsemblPlants" id="LPERR10G04980.1"/>
    </source>
</evidence>
<proteinExistence type="predicted"/>